<feature type="region of interest" description="Disordered" evidence="1">
    <location>
        <begin position="1"/>
        <end position="21"/>
    </location>
</feature>
<reference evidence="2" key="1">
    <citation type="submission" date="2022-11" db="EMBL/GenBank/DDBJ databases">
        <authorList>
            <person name="Petersen C."/>
        </authorList>
    </citation>
    <scope>NUCLEOTIDE SEQUENCE</scope>
    <source>
        <strain evidence="2">IBT 19713</strain>
    </source>
</reference>
<proteinExistence type="predicted"/>
<name>A0A9W9NH73_9EURO</name>
<dbReference type="GeneID" id="83205748"/>
<dbReference type="AlphaFoldDB" id="A0A9W9NH73"/>
<evidence type="ECO:0000256" key="1">
    <source>
        <dbReference type="SAM" id="MobiDB-lite"/>
    </source>
</evidence>
<dbReference type="Proteomes" id="UP001150941">
    <property type="component" value="Unassembled WGS sequence"/>
</dbReference>
<dbReference type="EMBL" id="JAPQKS010000007">
    <property type="protein sequence ID" value="KAJ5219945.1"/>
    <property type="molecule type" value="Genomic_DNA"/>
</dbReference>
<protein>
    <submittedName>
        <fullName evidence="2">Uncharacterized protein</fullName>
    </submittedName>
</protein>
<comment type="caution">
    <text evidence="2">The sequence shown here is derived from an EMBL/GenBank/DDBJ whole genome shotgun (WGS) entry which is preliminary data.</text>
</comment>
<reference evidence="2" key="2">
    <citation type="journal article" date="2023" name="IMA Fungus">
        <title>Comparative genomic study of the Penicillium genus elucidates a diverse pangenome and 15 lateral gene transfer events.</title>
        <authorList>
            <person name="Petersen C."/>
            <person name="Sorensen T."/>
            <person name="Nielsen M.R."/>
            <person name="Sondergaard T.E."/>
            <person name="Sorensen J.L."/>
            <person name="Fitzpatrick D.A."/>
            <person name="Frisvad J.C."/>
            <person name="Nielsen K.L."/>
        </authorList>
    </citation>
    <scope>NUCLEOTIDE SEQUENCE</scope>
    <source>
        <strain evidence="2">IBT 19713</strain>
    </source>
</reference>
<evidence type="ECO:0000313" key="2">
    <source>
        <dbReference type="EMBL" id="KAJ5219945.1"/>
    </source>
</evidence>
<sequence>MSAPAESSKPKGQISPSTSPLEEASSMLDFHLCAPDIIQTLQQTYSGCYATQEAEIWERVHIYAIQVDRLERNKSPGANLEEYAEYHGTYNADRTGVFLHSPGQDKKADLEGFGLYVEPEWMEKWELFGIQSLFKYEMCVSDMLDNLE</sequence>
<evidence type="ECO:0000313" key="3">
    <source>
        <dbReference type="Proteomes" id="UP001150941"/>
    </source>
</evidence>
<accession>A0A9W9NH73</accession>
<gene>
    <name evidence="2" type="ORF">N7468_009149</name>
</gene>
<keyword evidence="3" id="KW-1185">Reference proteome</keyword>
<dbReference type="RefSeq" id="XP_058326775.1">
    <property type="nucleotide sequence ID" value="XM_058478445.1"/>
</dbReference>
<organism evidence="2 3">
    <name type="scientific">Penicillium chermesinum</name>
    <dbReference type="NCBI Taxonomy" id="63820"/>
    <lineage>
        <taxon>Eukaryota</taxon>
        <taxon>Fungi</taxon>
        <taxon>Dikarya</taxon>
        <taxon>Ascomycota</taxon>
        <taxon>Pezizomycotina</taxon>
        <taxon>Eurotiomycetes</taxon>
        <taxon>Eurotiomycetidae</taxon>
        <taxon>Eurotiales</taxon>
        <taxon>Aspergillaceae</taxon>
        <taxon>Penicillium</taxon>
    </lineage>
</organism>